<dbReference type="InterPro" id="IPR013078">
    <property type="entry name" value="His_Pase_superF_clade-1"/>
</dbReference>
<dbReference type="CDD" id="cd07067">
    <property type="entry name" value="HP_PGM_like"/>
    <property type="match status" value="1"/>
</dbReference>
<dbReference type="Pfam" id="PF00300">
    <property type="entry name" value="His_Phos_1"/>
    <property type="match status" value="1"/>
</dbReference>
<dbReference type="RefSeq" id="WP_166670366.1">
    <property type="nucleotide sequence ID" value="NZ_JBLWZI010000007.1"/>
</dbReference>
<keyword evidence="1" id="KW-0732">Signal</keyword>
<gene>
    <name evidence="2" type="ORF">LY04_03395</name>
</gene>
<evidence type="ECO:0000256" key="1">
    <source>
        <dbReference type="SAM" id="SignalP"/>
    </source>
</evidence>
<evidence type="ECO:0000313" key="3">
    <source>
        <dbReference type="Proteomes" id="UP000295058"/>
    </source>
</evidence>
<feature type="signal peptide" evidence="1">
    <location>
        <begin position="1"/>
        <end position="20"/>
    </location>
</feature>
<reference evidence="2 3" key="1">
    <citation type="submission" date="2019-03" db="EMBL/GenBank/DDBJ databases">
        <title>Genomic Encyclopedia of Archaeal and Bacterial Type Strains, Phase II (KMG-II): from individual species to whole genera.</title>
        <authorList>
            <person name="Goeker M."/>
        </authorList>
    </citation>
    <scope>NUCLEOTIDE SEQUENCE [LARGE SCALE GENOMIC DNA]</scope>
    <source>
        <strain evidence="2 3">DSM 15594</strain>
    </source>
</reference>
<sequence length="186" mass="20578">MHIVIMRLLLLLLLPLPAAASTDSEAWQALQEGKAMLLMRHTHAPGSGVSSGAVLHRCDTQRNLDEQGRQEAIAWGNRLKEHGINQARVFSSQFCRAQDTARLLDIGKVKPVPALNSFFLTRERRSLQAEQLKRFITGLEPGRPVILISHQVNISVLTGRFPAAGEALILAFPLENRPKVLASIRP</sequence>
<dbReference type="SUPFAM" id="SSF53254">
    <property type="entry name" value="Phosphoglycerate mutase-like"/>
    <property type="match status" value="1"/>
</dbReference>
<keyword evidence="3" id="KW-1185">Reference proteome</keyword>
<dbReference type="Proteomes" id="UP000295058">
    <property type="component" value="Unassembled WGS sequence"/>
</dbReference>
<dbReference type="InterPro" id="IPR029033">
    <property type="entry name" value="His_PPase_superfam"/>
</dbReference>
<comment type="caution">
    <text evidence="2">The sequence shown here is derived from an EMBL/GenBank/DDBJ whole genome shotgun (WGS) entry which is preliminary data.</text>
</comment>
<name>A0ABY2EUM3_9GAMM</name>
<organism evidence="2 3">
    <name type="scientific">Oceanimonas baumannii</name>
    <dbReference type="NCBI Taxonomy" id="129578"/>
    <lineage>
        <taxon>Bacteria</taxon>
        <taxon>Pseudomonadati</taxon>
        <taxon>Pseudomonadota</taxon>
        <taxon>Gammaproteobacteria</taxon>
        <taxon>Aeromonadales</taxon>
        <taxon>Aeromonadaceae</taxon>
        <taxon>Oceanimonas</taxon>
    </lineage>
</organism>
<protein>
    <submittedName>
        <fullName evidence="2">Phosphohistidine phosphatase SixA</fullName>
    </submittedName>
</protein>
<evidence type="ECO:0000313" key="2">
    <source>
        <dbReference type="EMBL" id="TDW55289.1"/>
    </source>
</evidence>
<proteinExistence type="predicted"/>
<dbReference type="Gene3D" id="3.40.50.1240">
    <property type="entry name" value="Phosphoglycerate mutase-like"/>
    <property type="match status" value="1"/>
</dbReference>
<feature type="chain" id="PRO_5046328315" evidence="1">
    <location>
        <begin position="21"/>
        <end position="186"/>
    </location>
</feature>
<accession>A0ABY2EUM3</accession>
<dbReference type="EMBL" id="SODO01000019">
    <property type="protein sequence ID" value="TDW55289.1"/>
    <property type="molecule type" value="Genomic_DNA"/>
</dbReference>